<reference evidence="1 2" key="1">
    <citation type="submission" date="2017-04" db="EMBL/GenBank/DDBJ databases">
        <authorList>
            <person name="Varghese N."/>
            <person name="Submissions S."/>
        </authorList>
    </citation>
    <scope>NUCLEOTIDE SEQUENCE [LARGE SCALE GENOMIC DNA]</scope>
    <source>
        <strain evidence="1 2">J12</strain>
    </source>
</reference>
<dbReference type="Pfam" id="PF02810">
    <property type="entry name" value="SEC-C"/>
    <property type="match status" value="1"/>
</dbReference>
<sequence>MTDQTNQLLEENNIKHAMIGEVMHRLTDILPSLTKTRLAALAAVYSVSGRSKMKKEELAAAVQASIEHPESLEVALLNSRPKEWQLFTSVLDGSYQPNNATPFGYYYYFLDRGLLFTFFSENQLHLVIPDEVKAAFRKLDQPAFRQALERSHRIYNYLMAAINLYGIIEPVKLTEIYNKQNSQASITEEELLQQLNQFLLRTDQYFELRQGYIASLDMEDKEFEDLQGKVQGKPYYVPEAHELLKYADQDYFEMTPQLTALREFVTKEFHLDAESAEYLVDDIQLGCSMEASLQDLIYEFERRDLSFASQKQAQQAVALIGDVYDHTRMWSNAGHTLDELRRMQNPSGSSLETPSIRGYVVKQARSNKIGRNEPCPCGSGLKYKKCCGK</sequence>
<proteinExistence type="predicted"/>
<name>A0ABY1LYL5_9BACL</name>
<evidence type="ECO:0000313" key="1">
    <source>
        <dbReference type="EMBL" id="SMF34896.1"/>
    </source>
</evidence>
<comment type="caution">
    <text evidence="1">The sequence shown here is derived from an EMBL/GenBank/DDBJ whole genome shotgun (WGS) entry which is preliminary data.</text>
</comment>
<dbReference type="EMBL" id="FXAE01000025">
    <property type="protein sequence ID" value="SMF34896.1"/>
    <property type="molecule type" value="Genomic_DNA"/>
</dbReference>
<gene>
    <name evidence="1" type="ORF">SAMN02744124_02554</name>
</gene>
<keyword evidence="2" id="KW-1185">Reference proteome</keyword>
<dbReference type="InterPro" id="IPR004027">
    <property type="entry name" value="SEC_C_motif"/>
</dbReference>
<dbReference type="Proteomes" id="UP000192939">
    <property type="component" value="Unassembled WGS sequence"/>
</dbReference>
<dbReference type="SUPFAM" id="SSF103642">
    <property type="entry name" value="Sec-C motif"/>
    <property type="match status" value="1"/>
</dbReference>
<evidence type="ECO:0000313" key="2">
    <source>
        <dbReference type="Proteomes" id="UP000192939"/>
    </source>
</evidence>
<dbReference type="Gene3D" id="3.10.450.50">
    <property type="match status" value="1"/>
</dbReference>
<organism evidence="1 2">
    <name type="scientific">Paenibacillus barengoltzii J12</name>
    <dbReference type="NCBI Taxonomy" id="935846"/>
    <lineage>
        <taxon>Bacteria</taxon>
        <taxon>Bacillati</taxon>
        <taxon>Bacillota</taxon>
        <taxon>Bacilli</taxon>
        <taxon>Bacillales</taxon>
        <taxon>Paenibacillaceae</taxon>
        <taxon>Paenibacillus</taxon>
    </lineage>
</organism>
<protein>
    <submittedName>
        <fullName evidence="1">Uncharacterized conserved protein YecA, UPF0149 family, contains C-terminal Zn-binding SEC-C motif</fullName>
    </submittedName>
</protein>
<accession>A0ABY1LYL5</accession>
<dbReference type="RefSeq" id="WP_085279163.1">
    <property type="nucleotide sequence ID" value="NZ_FXAE01000025.1"/>
</dbReference>